<evidence type="ECO:0000256" key="12">
    <source>
        <dbReference type="ARBA" id="ARBA00048418"/>
    </source>
</evidence>
<organism evidence="14 15">
    <name type="scientific">Sporidiobolus salmonicolor</name>
    <name type="common">Yeast-like fungus</name>
    <name type="synonym">Sporobolomyces salmonicolor</name>
    <dbReference type="NCBI Taxonomy" id="5005"/>
    <lineage>
        <taxon>Eukaryota</taxon>
        <taxon>Fungi</taxon>
        <taxon>Dikarya</taxon>
        <taxon>Basidiomycota</taxon>
        <taxon>Pucciniomycotina</taxon>
        <taxon>Microbotryomycetes</taxon>
        <taxon>Sporidiobolales</taxon>
        <taxon>Sporidiobolaceae</taxon>
        <taxon>Sporobolomyces</taxon>
    </lineage>
</organism>
<evidence type="ECO:0000256" key="1">
    <source>
        <dbReference type="ARBA" id="ARBA00001946"/>
    </source>
</evidence>
<feature type="region of interest" description="Disordered" evidence="13">
    <location>
        <begin position="13"/>
        <end position="36"/>
    </location>
</feature>
<evidence type="ECO:0000256" key="3">
    <source>
        <dbReference type="ARBA" id="ARBA00021330"/>
    </source>
</evidence>
<feature type="compositionally biased region" description="Polar residues" evidence="13">
    <location>
        <begin position="21"/>
        <end position="30"/>
    </location>
</feature>
<dbReference type="PANTHER" id="PTHR21404">
    <property type="entry name" value="HEN1"/>
    <property type="match status" value="1"/>
</dbReference>
<dbReference type="GO" id="GO:0030422">
    <property type="term" value="P:siRNA processing"/>
    <property type="evidence" value="ECO:0007669"/>
    <property type="project" value="TreeGrafter"/>
</dbReference>
<evidence type="ECO:0000256" key="7">
    <source>
        <dbReference type="ARBA" id="ARBA00022723"/>
    </source>
</evidence>
<dbReference type="Proteomes" id="UP000243876">
    <property type="component" value="Unassembled WGS sequence"/>
</dbReference>
<evidence type="ECO:0000313" key="14">
    <source>
        <dbReference type="EMBL" id="CEQ41095.1"/>
    </source>
</evidence>
<reference evidence="15" key="1">
    <citation type="submission" date="2015-02" db="EMBL/GenBank/DDBJ databases">
        <authorList>
            <person name="Gon?alves P."/>
        </authorList>
    </citation>
    <scope>NUCLEOTIDE SEQUENCE [LARGE SCALE GENOMIC DNA]</scope>
</reference>
<dbReference type="GO" id="GO:0005737">
    <property type="term" value="C:cytoplasm"/>
    <property type="evidence" value="ECO:0007669"/>
    <property type="project" value="TreeGrafter"/>
</dbReference>
<dbReference type="AlphaFoldDB" id="A0A0D6EN89"/>
<feature type="compositionally biased region" description="Gly residues" evidence="13">
    <location>
        <begin position="557"/>
        <end position="567"/>
    </location>
</feature>
<feature type="region of interest" description="Disordered" evidence="13">
    <location>
        <begin position="332"/>
        <end position="376"/>
    </location>
</feature>
<evidence type="ECO:0000256" key="13">
    <source>
        <dbReference type="SAM" id="MobiDB-lite"/>
    </source>
</evidence>
<dbReference type="EC" id="2.1.1.386" evidence="11"/>
<dbReference type="InterPro" id="IPR026610">
    <property type="entry name" value="Hen1"/>
</dbReference>
<keyword evidence="6" id="KW-0949">S-adenosyl-L-methionine</keyword>
<keyword evidence="7" id="KW-0479">Metal-binding</keyword>
<dbReference type="GO" id="GO:0003723">
    <property type="term" value="F:RNA binding"/>
    <property type="evidence" value="ECO:0007669"/>
    <property type="project" value="UniProtKB-KW"/>
</dbReference>
<gene>
    <name evidence="14" type="primary">SPOSA6832_02774</name>
</gene>
<keyword evidence="15" id="KW-1185">Reference proteome</keyword>
<dbReference type="GO" id="GO:0005634">
    <property type="term" value="C:nucleus"/>
    <property type="evidence" value="ECO:0007669"/>
    <property type="project" value="TreeGrafter"/>
</dbReference>
<comment type="catalytic activity">
    <reaction evidence="12">
        <text>small RNA 3'-end nucleotide + S-adenosyl-L-methionine = small RNA 3'-end 2'-O-methylnucleotide + S-adenosyl-L-homocysteine + H(+)</text>
        <dbReference type="Rhea" id="RHEA:37887"/>
        <dbReference type="Rhea" id="RHEA-COMP:10415"/>
        <dbReference type="Rhea" id="RHEA-COMP:10416"/>
        <dbReference type="ChEBI" id="CHEBI:15378"/>
        <dbReference type="ChEBI" id="CHEBI:57856"/>
        <dbReference type="ChEBI" id="CHEBI:59789"/>
        <dbReference type="ChEBI" id="CHEBI:74896"/>
        <dbReference type="ChEBI" id="CHEBI:74898"/>
        <dbReference type="EC" id="2.1.1.386"/>
    </reaction>
</comment>
<name>A0A0D6EN89_SPOSA</name>
<keyword evidence="4" id="KW-0489">Methyltransferase</keyword>
<dbReference type="PANTHER" id="PTHR21404:SF3">
    <property type="entry name" value="SMALL RNA 2'-O-METHYLTRANSFERASE"/>
    <property type="match status" value="1"/>
</dbReference>
<dbReference type="EMBL" id="CENE01000011">
    <property type="protein sequence ID" value="CEQ41095.1"/>
    <property type="molecule type" value="Genomic_DNA"/>
</dbReference>
<proteinExistence type="inferred from homology"/>
<feature type="region of interest" description="Disordered" evidence="13">
    <location>
        <begin position="212"/>
        <end position="231"/>
    </location>
</feature>
<evidence type="ECO:0000256" key="10">
    <source>
        <dbReference type="ARBA" id="ARBA00023158"/>
    </source>
</evidence>
<evidence type="ECO:0000256" key="4">
    <source>
        <dbReference type="ARBA" id="ARBA00022603"/>
    </source>
</evidence>
<evidence type="ECO:0000256" key="2">
    <source>
        <dbReference type="ARBA" id="ARBA00009026"/>
    </source>
</evidence>
<evidence type="ECO:0000313" key="15">
    <source>
        <dbReference type="Proteomes" id="UP000243876"/>
    </source>
</evidence>
<keyword evidence="9" id="KW-0694">RNA-binding</keyword>
<evidence type="ECO:0000256" key="5">
    <source>
        <dbReference type="ARBA" id="ARBA00022679"/>
    </source>
</evidence>
<dbReference type="InterPro" id="IPR029063">
    <property type="entry name" value="SAM-dependent_MTases_sf"/>
</dbReference>
<feature type="region of interest" description="Disordered" evidence="13">
    <location>
        <begin position="48"/>
        <end position="76"/>
    </location>
</feature>
<feature type="region of interest" description="Disordered" evidence="13">
    <location>
        <begin position="525"/>
        <end position="567"/>
    </location>
</feature>
<keyword evidence="8" id="KW-0460">Magnesium</keyword>
<sequence length="567" mass="61933">MSVRPAFVNDLTALSLDDPTSAPSSKQAKSVDQEEDFDNMYAYHLDDFPSLYPPTPGTSIPSSLSSSSPSSFSQLQPQIQTRYDKLSILRSVPRPPAEQSELHLRKLVGIDLDPAACRKAGEACRPPEKEEGGSRWTSANRRWEELRADVYSGAVEVYNEALEGVEAVVLTEVIEHLTPSALARLPALLFSVYSPRVVILTTPNHSFNPYFPSPSSPPPASGEETHFHPDPTSCTSRLFRDATHTREFTPDEFRALAEQWQRDHAAGDYDLSFSGAGSLAAYYSSMPEGIPFPPPSAHLHPALADDPFSLALPADPSTFFATQIAVFRRRYSHAPERSPRSARPTPLPFFTGTPPASPGALSPVHGARPGLGRRQSTLPLPHKLVVSHVHTPHPAAGHAAPPAQILEELRRVFRDEQKDELTLADVWRLGGRDKGRPSLRELAGGEVGTVVEALVDADAHGGGEDREGEWEFRLSVGRDGRKREGMDALLVRWSEYVPRVQEPEDVGEPEQDEAEEEVLLDFDGPGEEAVHSPADVLRWQSGSSGTIRPEGEEGAAVGTGGWGDDNW</sequence>
<keyword evidence="5" id="KW-0808">Transferase</keyword>
<comment type="cofactor">
    <cofactor evidence="1">
        <name>Mg(2+)</name>
        <dbReference type="ChEBI" id="CHEBI:18420"/>
    </cofactor>
</comment>
<dbReference type="Gene3D" id="3.40.50.150">
    <property type="entry name" value="Vaccinia Virus protein VP39"/>
    <property type="match status" value="1"/>
</dbReference>
<dbReference type="GO" id="GO:0046872">
    <property type="term" value="F:metal ion binding"/>
    <property type="evidence" value="ECO:0007669"/>
    <property type="project" value="UniProtKB-KW"/>
</dbReference>
<keyword evidence="10" id="KW-0943">RNA-mediated gene silencing</keyword>
<evidence type="ECO:0000256" key="9">
    <source>
        <dbReference type="ARBA" id="ARBA00022884"/>
    </source>
</evidence>
<dbReference type="GO" id="GO:0001510">
    <property type="term" value="P:RNA methylation"/>
    <property type="evidence" value="ECO:0007669"/>
    <property type="project" value="InterPro"/>
</dbReference>
<protein>
    <recommendedName>
        <fullName evidence="3">Small RNA 2'-O-methyltransferase</fullName>
        <ecNumber evidence="11">2.1.1.386</ecNumber>
    </recommendedName>
</protein>
<evidence type="ECO:0000256" key="8">
    <source>
        <dbReference type="ARBA" id="ARBA00022842"/>
    </source>
</evidence>
<comment type="similarity">
    <text evidence="2">Belongs to the methyltransferase superfamily. HEN1 family.</text>
</comment>
<feature type="compositionally biased region" description="Low complexity" evidence="13">
    <location>
        <begin position="57"/>
        <end position="76"/>
    </location>
</feature>
<dbReference type="GO" id="GO:0090486">
    <property type="term" value="F:small RNA 2'-O-methyltransferase activity"/>
    <property type="evidence" value="ECO:0007669"/>
    <property type="project" value="UniProtKB-EC"/>
</dbReference>
<dbReference type="OrthoDB" id="2154311at2759"/>
<accession>A0A0D6EN89</accession>
<evidence type="ECO:0000256" key="6">
    <source>
        <dbReference type="ARBA" id="ARBA00022691"/>
    </source>
</evidence>
<evidence type="ECO:0000256" key="11">
    <source>
        <dbReference type="ARBA" id="ARBA00035025"/>
    </source>
</evidence>